<evidence type="ECO:0000313" key="2">
    <source>
        <dbReference type="Proteomes" id="UP000218209"/>
    </source>
</evidence>
<dbReference type="Proteomes" id="UP000218209">
    <property type="component" value="Unassembled WGS sequence"/>
</dbReference>
<organism evidence="1 2">
    <name type="scientific">Porphyra umbilicalis</name>
    <name type="common">Purple laver</name>
    <name type="synonym">Red alga</name>
    <dbReference type="NCBI Taxonomy" id="2786"/>
    <lineage>
        <taxon>Eukaryota</taxon>
        <taxon>Rhodophyta</taxon>
        <taxon>Bangiophyceae</taxon>
        <taxon>Bangiales</taxon>
        <taxon>Bangiaceae</taxon>
        <taxon>Porphyra</taxon>
    </lineage>
</organism>
<keyword evidence="2" id="KW-1185">Reference proteome</keyword>
<dbReference type="AlphaFoldDB" id="A0A1X6P2S5"/>
<name>A0A1X6P2S5_PORUM</name>
<sequence>MSFLSCFIGSDVTTAVPLPPRAMFPRFRRARCLDRCVLLVAMAFLFFTDCCSSPFPCIIVRFFSHEGGRGRRGSSPASQRPARPVIIEGDAARGRATKPGLSDRRLFGVAQGRTKPTATMAVAQPSAGSGFGEATWPNSSWLQRLLAVFMHRGWGTEG</sequence>
<accession>A0A1X6P2S5</accession>
<gene>
    <name evidence="1" type="ORF">BU14_0246s0001</name>
</gene>
<proteinExistence type="predicted"/>
<protein>
    <submittedName>
        <fullName evidence="1">Uncharacterized protein</fullName>
    </submittedName>
</protein>
<dbReference type="EMBL" id="KV918912">
    <property type="protein sequence ID" value="OSX75212.1"/>
    <property type="molecule type" value="Genomic_DNA"/>
</dbReference>
<evidence type="ECO:0000313" key="1">
    <source>
        <dbReference type="EMBL" id="OSX75212.1"/>
    </source>
</evidence>
<reference evidence="1 2" key="1">
    <citation type="submission" date="2017-03" db="EMBL/GenBank/DDBJ databases">
        <title>WGS assembly of Porphyra umbilicalis.</title>
        <authorList>
            <person name="Brawley S.H."/>
            <person name="Blouin N.A."/>
            <person name="Ficko-Blean E."/>
            <person name="Wheeler G.L."/>
            <person name="Lohr M."/>
            <person name="Goodson H.V."/>
            <person name="Jenkins J.W."/>
            <person name="Blaby-Haas C.E."/>
            <person name="Helliwell K.E."/>
            <person name="Chan C."/>
            <person name="Marriage T."/>
            <person name="Bhattacharya D."/>
            <person name="Klein A.S."/>
            <person name="Badis Y."/>
            <person name="Brodie J."/>
            <person name="Cao Y."/>
            <person name="Collen J."/>
            <person name="Dittami S.M."/>
            <person name="Gachon C.M."/>
            <person name="Green B.R."/>
            <person name="Karpowicz S."/>
            <person name="Kim J.W."/>
            <person name="Kudahl U."/>
            <person name="Lin S."/>
            <person name="Michel G."/>
            <person name="Mittag M."/>
            <person name="Olson B.J."/>
            <person name="Pangilinan J."/>
            <person name="Peng Y."/>
            <person name="Qiu H."/>
            <person name="Shu S."/>
            <person name="Singer J.T."/>
            <person name="Smith A.G."/>
            <person name="Sprecher B.N."/>
            <person name="Wagner V."/>
            <person name="Wang W."/>
            <person name="Wang Z.-Y."/>
            <person name="Yan J."/>
            <person name="Yarish C."/>
            <person name="Zoeuner-Riek S."/>
            <person name="Zhuang Y."/>
            <person name="Zou Y."/>
            <person name="Lindquist E.A."/>
            <person name="Grimwood J."/>
            <person name="Barry K."/>
            <person name="Rokhsar D.S."/>
            <person name="Schmutz J."/>
            <person name="Stiller J.W."/>
            <person name="Grossman A.R."/>
            <person name="Prochnik S.E."/>
        </authorList>
    </citation>
    <scope>NUCLEOTIDE SEQUENCE [LARGE SCALE GENOMIC DNA]</scope>
    <source>
        <strain evidence="1">4086291</strain>
    </source>
</reference>